<reference evidence="3" key="2">
    <citation type="submission" date="2020-05" db="UniProtKB">
        <authorList>
            <consortium name="EnsemblMetazoa"/>
        </authorList>
    </citation>
    <scope>IDENTIFICATION</scope>
</reference>
<keyword evidence="2" id="KW-0436">Ligase</keyword>
<dbReference type="Proteomes" id="UP000030765">
    <property type="component" value="Unassembled WGS sequence"/>
</dbReference>
<organism evidence="2">
    <name type="scientific">Anopheles sinensis</name>
    <name type="common">Mosquito</name>
    <dbReference type="NCBI Taxonomy" id="74873"/>
    <lineage>
        <taxon>Eukaryota</taxon>
        <taxon>Metazoa</taxon>
        <taxon>Ecdysozoa</taxon>
        <taxon>Arthropoda</taxon>
        <taxon>Hexapoda</taxon>
        <taxon>Insecta</taxon>
        <taxon>Pterygota</taxon>
        <taxon>Neoptera</taxon>
        <taxon>Endopterygota</taxon>
        <taxon>Diptera</taxon>
        <taxon>Nematocera</taxon>
        <taxon>Culicoidea</taxon>
        <taxon>Culicidae</taxon>
        <taxon>Anophelinae</taxon>
        <taxon>Anopheles</taxon>
    </lineage>
</organism>
<accession>A0A084VCG1</accession>
<dbReference type="EMBL" id="ATLV01010705">
    <property type="status" value="NOT_ANNOTATED_CDS"/>
    <property type="molecule type" value="Genomic_DNA"/>
</dbReference>
<dbReference type="VEuPathDB" id="VectorBase:ASIC002528"/>
<protein>
    <submittedName>
        <fullName evidence="2 3">DNA ligase (NAD+)</fullName>
    </submittedName>
</protein>
<sequence length="55" mass="6049">MIPCPTFHATSSPPRSPTPNVAHQTVLICKKDHHFVANTKRSEETMGYGMGRPEG</sequence>
<dbReference type="EMBL" id="KE524604">
    <property type="protein sequence ID" value="KFB35655.1"/>
    <property type="molecule type" value="Genomic_DNA"/>
</dbReference>
<feature type="compositionally biased region" description="Polar residues" evidence="1">
    <location>
        <begin position="8"/>
        <end position="21"/>
    </location>
</feature>
<gene>
    <name evidence="2" type="ORF">ZHAS_00002528</name>
</gene>
<keyword evidence="4" id="KW-1185">Reference proteome</keyword>
<name>A0A084VCG1_ANOSI</name>
<dbReference type="GO" id="GO:0016874">
    <property type="term" value="F:ligase activity"/>
    <property type="evidence" value="ECO:0007669"/>
    <property type="project" value="UniProtKB-KW"/>
</dbReference>
<evidence type="ECO:0000313" key="3">
    <source>
        <dbReference type="EnsemblMetazoa" id="ASIC002528-PA"/>
    </source>
</evidence>
<dbReference type="AlphaFoldDB" id="A0A084VCG1"/>
<evidence type="ECO:0000313" key="4">
    <source>
        <dbReference type="Proteomes" id="UP000030765"/>
    </source>
</evidence>
<dbReference type="EnsemblMetazoa" id="ASIC002528-RA">
    <property type="protein sequence ID" value="ASIC002528-PA"/>
    <property type="gene ID" value="ASIC002528"/>
</dbReference>
<evidence type="ECO:0000313" key="2">
    <source>
        <dbReference type="EMBL" id="KFB35655.1"/>
    </source>
</evidence>
<feature type="region of interest" description="Disordered" evidence="1">
    <location>
        <begin position="1"/>
        <end position="21"/>
    </location>
</feature>
<proteinExistence type="predicted"/>
<evidence type="ECO:0000256" key="1">
    <source>
        <dbReference type="SAM" id="MobiDB-lite"/>
    </source>
</evidence>
<reference evidence="2 4" key="1">
    <citation type="journal article" date="2014" name="BMC Genomics">
        <title>Genome sequence of Anopheles sinensis provides insight into genetics basis of mosquito competence for malaria parasites.</title>
        <authorList>
            <person name="Zhou D."/>
            <person name="Zhang D."/>
            <person name="Ding G."/>
            <person name="Shi L."/>
            <person name="Hou Q."/>
            <person name="Ye Y."/>
            <person name="Xu Y."/>
            <person name="Zhou H."/>
            <person name="Xiong C."/>
            <person name="Li S."/>
            <person name="Yu J."/>
            <person name="Hong S."/>
            <person name="Yu X."/>
            <person name="Zou P."/>
            <person name="Chen C."/>
            <person name="Chang X."/>
            <person name="Wang W."/>
            <person name="Lv Y."/>
            <person name="Sun Y."/>
            <person name="Ma L."/>
            <person name="Shen B."/>
            <person name="Zhu C."/>
        </authorList>
    </citation>
    <scope>NUCLEOTIDE SEQUENCE [LARGE SCALE GENOMIC DNA]</scope>
</reference>